<organism evidence="3 4">
    <name type="scientific">Helianthus annuus</name>
    <name type="common">Common sunflower</name>
    <dbReference type="NCBI Taxonomy" id="4232"/>
    <lineage>
        <taxon>Eukaryota</taxon>
        <taxon>Viridiplantae</taxon>
        <taxon>Streptophyta</taxon>
        <taxon>Embryophyta</taxon>
        <taxon>Tracheophyta</taxon>
        <taxon>Spermatophyta</taxon>
        <taxon>Magnoliopsida</taxon>
        <taxon>eudicotyledons</taxon>
        <taxon>Gunneridae</taxon>
        <taxon>Pentapetalae</taxon>
        <taxon>asterids</taxon>
        <taxon>campanulids</taxon>
        <taxon>Asterales</taxon>
        <taxon>Asteraceae</taxon>
        <taxon>Asteroideae</taxon>
        <taxon>Heliantheae alliance</taxon>
        <taxon>Heliantheae</taxon>
        <taxon>Helianthus</taxon>
    </lineage>
</organism>
<evidence type="ECO:0000256" key="1">
    <source>
        <dbReference type="SAM" id="MobiDB-lite"/>
    </source>
</evidence>
<reference evidence="2 4" key="1">
    <citation type="journal article" date="2017" name="Nature">
        <title>The sunflower genome provides insights into oil metabolism, flowering and Asterid evolution.</title>
        <authorList>
            <person name="Badouin H."/>
            <person name="Gouzy J."/>
            <person name="Grassa C.J."/>
            <person name="Murat F."/>
            <person name="Staton S.E."/>
            <person name="Cottret L."/>
            <person name="Lelandais-Briere C."/>
            <person name="Owens G.L."/>
            <person name="Carrere S."/>
            <person name="Mayjonade B."/>
            <person name="Legrand L."/>
            <person name="Gill N."/>
            <person name="Kane N.C."/>
            <person name="Bowers J.E."/>
            <person name="Hubner S."/>
            <person name="Bellec A."/>
            <person name="Berard A."/>
            <person name="Berges H."/>
            <person name="Blanchet N."/>
            <person name="Boniface M.C."/>
            <person name="Brunel D."/>
            <person name="Catrice O."/>
            <person name="Chaidir N."/>
            <person name="Claudel C."/>
            <person name="Donnadieu C."/>
            <person name="Faraut T."/>
            <person name="Fievet G."/>
            <person name="Helmstetter N."/>
            <person name="King M."/>
            <person name="Knapp S.J."/>
            <person name="Lai Z."/>
            <person name="Le Paslier M.C."/>
            <person name="Lippi Y."/>
            <person name="Lorenzon L."/>
            <person name="Mandel J.R."/>
            <person name="Marage G."/>
            <person name="Marchand G."/>
            <person name="Marquand E."/>
            <person name="Bret-Mestries E."/>
            <person name="Morien E."/>
            <person name="Nambeesan S."/>
            <person name="Nguyen T."/>
            <person name="Pegot-Espagnet P."/>
            <person name="Pouilly N."/>
            <person name="Raftis F."/>
            <person name="Sallet E."/>
            <person name="Schiex T."/>
            <person name="Thomas J."/>
            <person name="Vandecasteele C."/>
            <person name="Vares D."/>
            <person name="Vear F."/>
            <person name="Vautrin S."/>
            <person name="Crespi M."/>
            <person name="Mangin B."/>
            <person name="Burke J.M."/>
            <person name="Salse J."/>
            <person name="Munos S."/>
            <person name="Vincourt P."/>
            <person name="Rieseberg L.H."/>
            <person name="Langlade N.B."/>
        </authorList>
    </citation>
    <scope>NUCLEOTIDE SEQUENCE [LARGE SCALE GENOMIC DNA]</scope>
    <source>
        <strain evidence="4">cv. SF193</strain>
        <tissue evidence="2">Leaves</tissue>
    </source>
</reference>
<reference evidence="2" key="3">
    <citation type="submission" date="2020-06" db="EMBL/GenBank/DDBJ databases">
        <title>Helianthus annuus Genome sequencing and assembly Release 2.</title>
        <authorList>
            <person name="Gouzy J."/>
            <person name="Langlade N."/>
            <person name="Munos S."/>
        </authorList>
    </citation>
    <scope>NUCLEOTIDE SEQUENCE</scope>
    <source>
        <tissue evidence="2">Leaves</tissue>
    </source>
</reference>
<protein>
    <submittedName>
        <fullName evidence="3">Uncharacterized protein</fullName>
    </submittedName>
</protein>
<dbReference type="Gramene" id="mRNA:HanXRQr2_Chr14g0650351">
    <property type="protein sequence ID" value="mRNA:HanXRQr2_Chr14g0650351"/>
    <property type="gene ID" value="HanXRQr2_Chr14g0650351"/>
</dbReference>
<dbReference type="EMBL" id="CM007903">
    <property type="protein sequence ID" value="OTF98419.1"/>
    <property type="molecule type" value="Genomic_DNA"/>
</dbReference>
<reference evidence="3" key="2">
    <citation type="submission" date="2017-02" db="EMBL/GenBank/DDBJ databases">
        <title>Sunflower complete genome.</title>
        <authorList>
            <person name="Langlade N."/>
            <person name="Munos S."/>
        </authorList>
    </citation>
    <scope>NUCLEOTIDE SEQUENCE [LARGE SCALE GENOMIC DNA]</scope>
    <source>
        <tissue evidence="3">Leaves</tissue>
    </source>
</reference>
<dbReference type="EMBL" id="MNCJ02000329">
    <property type="protein sequence ID" value="KAF5769616.1"/>
    <property type="molecule type" value="Genomic_DNA"/>
</dbReference>
<accession>A0A251SHW3</accession>
<evidence type="ECO:0000313" key="3">
    <source>
        <dbReference type="EMBL" id="OTF98419.1"/>
    </source>
</evidence>
<evidence type="ECO:0000313" key="2">
    <source>
        <dbReference type="EMBL" id="KAF5769616.1"/>
    </source>
</evidence>
<dbReference type="Proteomes" id="UP000215914">
    <property type="component" value="Chromosome 14"/>
</dbReference>
<proteinExistence type="predicted"/>
<name>A0A251SHW3_HELAN</name>
<sequence>MLTKDLNRVAIANKANGKKSLSRQALPGEESGLSSGQAGGNTRLKRMLKRYVTTIPLRYA</sequence>
<gene>
    <name evidence="3" type="ORF">HannXRQ_Chr14g0445401</name>
    <name evidence="2" type="ORF">HanXRQr2_Chr14g0650351</name>
</gene>
<evidence type="ECO:0000313" key="4">
    <source>
        <dbReference type="Proteomes" id="UP000215914"/>
    </source>
</evidence>
<dbReference type="InParanoid" id="A0A251SHW3"/>
<dbReference type="AlphaFoldDB" id="A0A251SHW3"/>
<keyword evidence="4" id="KW-1185">Reference proteome</keyword>
<feature type="region of interest" description="Disordered" evidence="1">
    <location>
        <begin position="17"/>
        <end position="40"/>
    </location>
</feature>